<keyword evidence="3" id="KW-1185">Reference proteome</keyword>
<dbReference type="RefSeq" id="WP_072278481.1">
    <property type="nucleotide sequence ID" value="NZ_BCSX01000024.1"/>
</dbReference>
<reference evidence="3" key="1">
    <citation type="journal article" date="2016" name="Genome Announc.">
        <title>Draft Genome Sequences of Five Rapidly Growing Mycobacterium Species, M. thermoresistibile, M. fortuitum subsp. acetamidolyticum, M. canariasense, M. brisbanense, and M. novocastrense.</title>
        <authorList>
            <person name="Katahira K."/>
            <person name="Ogura Y."/>
            <person name="Gotoh Y."/>
            <person name="Hayashi T."/>
        </authorList>
    </citation>
    <scope>NUCLEOTIDE SEQUENCE [LARGE SCALE GENOMIC DNA]</scope>
    <source>
        <strain evidence="3">JCM15654</strain>
    </source>
</reference>
<feature type="region of interest" description="Disordered" evidence="1">
    <location>
        <begin position="271"/>
        <end position="303"/>
    </location>
</feature>
<gene>
    <name evidence="2" type="ORF">RMCB_3188</name>
</gene>
<dbReference type="OrthoDB" id="4745173at2"/>
<protein>
    <submittedName>
        <fullName evidence="2">Uncharacterized protein</fullName>
    </submittedName>
</protein>
<name>A0A100VZZ6_9MYCO</name>
<sequence length="303" mass="32795">MAPLTVSTILAWDPAAIYDVFRIAKDRENTFANFGTNLQRTQNTVADWSGEAGEAFHEAMGRRRADIDADGHESARVAKAVARAEQDVESVQTRMRAVVKYLNDRHIDVGEDGTLKIRPGFEDDPDAKKALEQQAKTGNGLTVSEIMADADRVDEELAAAMRAAVGDEQLDENGRPIPGTQHAPATPPPGSLKGDELNNILQKSGSIHSRRTKRPPTLRNSTRPWIPSVLPTPRKGRPSSPRPLSKAAATATNTALLKAALTLRTAISSTITVPRMETKAQKTLSNTKGAERSRSPARMATPP</sequence>
<dbReference type="InterPro" id="IPR036689">
    <property type="entry name" value="ESAT-6-like_sf"/>
</dbReference>
<organism evidence="2 3">
    <name type="scientific">Mycolicibacterium brisbanense</name>
    <dbReference type="NCBI Taxonomy" id="146020"/>
    <lineage>
        <taxon>Bacteria</taxon>
        <taxon>Bacillati</taxon>
        <taxon>Actinomycetota</taxon>
        <taxon>Actinomycetes</taxon>
        <taxon>Mycobacteriales</taxon>
        <taxon>Mycobacteriaceae</taxon>
        <taxon>Mycolicibacterium</taxon>
    </lineage>
</organism>
<comment type="caution">
    <text evidence="2">The sequence shown here is derived from an EMBL/GenBank/DDBJ whole genome shotgun (WGS) entry which is preliminary data.</text>
</comment>
<reference evidence="3" key="2">
    <citation type="submission" date="2016-02" db="EMBL/GenBank/DDBJ databases">
        <title>Draft genome sequence of five rapidly growing Mycobacterium species.</title>
        <authorList>
            <person name="Katahira K."/>
            <person name="Gotou Y."/>
            <person name="Iida K."/>
            <person name="Ogura Y."/>
            <person name="Hayashi T."/>
        </authorList>
    </citation>
    <scope>NUCLEOTIDE SEQUENCE [LARGE SCALE GENOMIC DNA]</scope>
    <source>
        <strain evidence="3">JCM15654</strain>
    </source>
</reference>
<feature type="region of interest" description="Disordered" evidence="1">
    <location>
        <begin position="168"/>
        <end position="249"/>
    </location>
</feature>
<dbReference type="SUPFAM" id="SSF140453">
    <property type="entry name" value="EsxAB dimer-like"/>
    <property type="match status" value="1"/>
</dbReference>
<proteinExistence type="predicted"/>
<evidence type="ECO:0000256" key="1">
    <source>
        <dbReference type="SAM" id="MobiDB-lite"/>
    </source>
</evidence>
<dbReference type="EMBL" id="BCSX01000024">
    <property type="protein sequence ID" value="GAS89092.1"/>
    <property type="molecule type" value="Genomic_DNA"/>
</dbReference>
<evidence type="ECO:0000313" key="2">
    <source>
        <dbReference type="EMBL" id="GAS89092.1"/>
    </source>
</evidence>
<evidence type="ECO:0000313" key="3">
    <source>
        <dbReference type="Proteomes" id="UP000069620"/>
    </source>
</evidence>
<accession>A0A100VZZ6</accession>
<dbReference type="Proteomes" id="UP000069620">
    <property type="component" value="Unassembled WGS sequence"/>
</dbReference>
<dbReference type="STRING" id="146020.RMCB_3188"/>
<dbReference type="AlphaFoldDB" id="A0A100VZZ6"/>